<organism evidence="1 2">
    <name type="scientific">Clostridium facile</name>
    <dbReference type="NCBI Taxonomy" id="2763035"/>
    <lineage>
        <taxon>Bacteria</taxon>
        <taxon>Bacillati</taxon>
        <taxon>Bacillota</taxon>
        <taxon>Clostridia</taxon>
        <taxon>Eubacteriales</taxon>
        <taxon>Clostridiaceae</taxon>
        <taxon>Clostridium</taxon>
    </lineage>
</organism>
<gene>
    <name evidence="1" type="ORF">H8Z77_07155</name>
</gene>
<reference evidence="1 2" key="1">
    <citation type="submission" date="2020-08" db="EMBL/GenBank/DDBJ databases">
        <title>Genome public.</title>
        <authorList>
            <person name="Liu C."/>
            <person name="Sun Q."/>
        </authorList>
    </citation>
    <scope>NUCLEOTIDE SEQUENCE [LARGE SCALE GENOMIC DNA]</scope>
    <source>
        <strain evidence="1 2">NSJ-27</strain>
    </source>
</reference>
<dbReference type="Proteomes" id="UP000649151">
    <property type="component" value="Unassembled WGS sequence"/>
</dbReference>
<dbReference type="EMBL" id="JACOQK010000001">
    <property type="protein sequence ID" value="MBC5787793.1"/>
    <property type="molecule type" value="Genomic_DNA"/>
</dbReference>
<evidence type="ECO:0000313" key="1">
    <source>
        <dbReference type="EMBL" id="MBC5787793.1"/>
    </source>
</evidence>
<accession>A0ABR7IRM5</accession>
<dbReference type="Pfam" id="PF14056">
    <property type="entry name" value="DUF4250"/>
    <property type="match status" value="1"/>
</dbReference>
<proteinExistence type="predicted"/>
<evidence type="ECO:0000313" key="2">
    <source>
        <dbReference type="Proteomes" id="UP000649151"/>
    </source>
</evidence>
<sequence length="58" mass="6683">MSIPNDPIILLSYINTKLRDEFPSLEELCQTLCLDQQEICSKLGKIGYDYDPESNKFV</sequence>
<dbReference type="InterPro" id="IPR025346">
    <property type="entry name" value="DUF4250"/>
</dbReference>
<name>A0ABR7IRM5_9CLOT</name>
<dbReference type="RefSeq" id="WP_069987265.1">
    <property type="nucleotide sequence ID" value="NZ_JACOQK010000001.1"/>
</dbReference>
<keyword evidence="2" id="KW-1185">Reference proteome</keyword>
<comment type="caution">
    <text evidence="1">The sequence shown here is derived from an EMBL/GenBank/DDBJ whole genome shotgun (WGS) entry which is preliminary data.</text>
</comment>
<protein>
    <submittedName>
        <fullName evidence="1">DUF4250 domain-containing protein</fullName>
    </submittedName>
</protein>